<dbReference type="SMART" id="SM00744">
    <property type="entry name" value="RINGv"/>
    <property type="match status" value="1"/>
</dbReference>
<feature type="transmembrane region" description="Helical" evidence="11">
    <location>
        <begin position="106"/>
        <end position="128"/>
    </location>
</feature>
<dbReference type="PROSITE" id="PS51292">
    <property type="entry name" value="ZF_RING_CH"/>
    <property type="match status" value="1"/>
</dbReference>
<dbReference type="Gene3D" id="3.30.40.10">
    <property type="entry name" value="Zinc/RING finger domain, C3HC4 (zinc finger)"/>
    <property type="match status" value="1"/>
</dbReference>
<protein>
    <submittedName>
        <fullName evidence="14">G5637 protein</fullName>
    </submittedName>
</protein>
<evidence type="ECO:0000256" key="1">
    <source>
        <dbReference type="ARBA" id="ARBA00004141"/>
    </source>
</evidence>
<comment type="subcellular location">
    <subcellularLocation>
        <location evidence="1">Membrane</location>
        <topology evidence="1">Multi-pass membrane protein</topology>
    </subcellularLocation>
</comment>
<dbReference type="Pfam" id="PF02622">
    <property type="entry name" value="DUF179"/>
    <property type="match status" value="1"/>
</dbReference>
<dbReference type="InterPro" id="IPR013083">
    <property type="entry name" value="Znf_RING/FYVE/PHD"/>
</dbReference>
<dbReference type="PANTHER" id="PTHR46065:SF3">
    <property type="entry name" value="FI20425P1"/>
    <property type="match status" value="1"/>
</dbReference>
<feature type="domain" description="RING-CH-type" evidence="13">
    <location>
        <begin position="25"/>
        <end position="98"/>
    </location>
</feature>
<evidence type="ECO:0000256" key="3">
    <source>
        <dbReference type="ARBA" id="ARBA00022692"/>
    </source>
</evidence>
<keyword evidence="15" id="KW-1185">Reference proteome</keyword>
<gene>
    <name evidence="14" type="primary">g5637</name>
    <name evidence="14" type="ORF">VP750_LOCUS4825</name>
</gene>
<evidence type="ECO:0000313" key="15">
    <source>
        <dbReference type="Proteomes" id="UP001497392"/>
    </source>
</evidence>
<dbReference type="PROSITE" id="PS50089">
    <property type="entry name" value="ZF_RING_2"/>
    <property type="match status" value="1"/>
</dbReference>
<evidence type="ECO:0000256" key="6">
    <source>
        <dbReference type="ARBA" id="ARBA00022786"/>
    </source>
</evidence>
<dbReference type="SUPFAM" id="SSF143456">
    <property type="entry name" value="VC0467-like"/>
    <property type="match status" value="1"/>
</dbReference>
<keyword evidence="2" id="KW-0808">Transferase</keyword>
<keyword evidence="7" id="KW-0862">Zinc</keyword>
<reference evidence="14 15" key="1">
    <citation type="submission" date="2024-06" db="EMBL/GenBank/DDBJ databases">
        <authorList>
            <person name="Kraege A."/>
            <person name="Thomma B."/>
        </authorList>
    </citation>
    <scope>NUCLEOTIDE SEQUENCE [LARGE SCALE GENOMIC DNA]</scope>
</reference>
<evidence type="ECO:0000256" key="11">
    <source>
        <dbReference type="SAM" id="Phobius"/>
    </source>
</evidence>
<evidence type="ECO:0000313" key="14">
    <source>
        <dbReference type="EMBL" id="CAL5223166.1"/>
    </source>
</evidence>
<dbReference type="PANTHER" id="PTHR46065">
    <property type="entry name" value="E3 UBIQUITIN-PROTEIN LIGASE MARCH 2/3 FAMILY MEMBER"/>
    <property type="match status" value="1"/>
</dbReference>
<dbReference type="InterPro" id="IPR011016">
    <property type="entry name" value="Znf_RING-CH"/>
</dbReference>
<organism evidence="14 15">
    <name type="scientific">Coccomyxa viridis</name>
    <dbReference type="NCBI Taxonomy" id="1274662"/>
    <lineage>
        <taxon>Eukaryota</taxon>
        <taxon>Viridiplantae</taxon>
        <taxon>Chlorophyta</taxon>
        <taxon>core chlorophytes</taxon>
        <taxon>Trebouxiophyceae</taxon>
        <taxon>Trebouxiophyceae incertae sedis</taxon>
        <taxon>Coccomyxaceae</taxon>
        <taxon>Coccomyxa</taxon>
    </lineage>
</organism>
<name>A0ABP1FUN1_9CHLO</name>
<evidence type="ECO:0000256" key="7">
    <source>
        <dbReference type="ARBA" id="ARBA00022833"/>
    </source>
</evidence>
<evidence type="ECO:0000256" key="8">
    <source>
        <dbReference type="ARBA" id="ARBA00022989"/>
    </source>
</evidence>
<accession>A0ABP1FUN1</accession>
<dbReference type="Proteomes" id="UP001497392">
    <property type="component" value="Unassembled WGS sequence"/>
</dbReference>
<dbReference type="EMBL" id="CAXHTA020000008">
    <property type="protein sequence ID" value="CAL5223166.1"/>
    <property type="molecule type" value="Genomic_DNA"/>
</dbReference>
<evidence type="ECO:0000256" key="2">
    <source>
        <dbReference type="ARBA" id="ARBA00022679"/>
    </source>
</evidence>
<dbReference type="SUPFAM" id="SSF57850">
    <property type="entry name" value="RING/U-box"/>
    <property type="match status" value="1"/>
</dbReference>
<keyword evidence="9 11" id="KW-0472">Membrane</keyword>
<evidence type="ECO:0000256" key="9">
    <source>
        <dbReference type="ARBA" id="ARBA00023136"/>
    </source>
</evidence>
<dbReference type="InterPro" id="IPR001841">
    <property type="entry name" value="Znf_RING"/>
</dbReference>
<dbReference type="Gene3D" id="3.40.1740.10">
    <property type="entry name" value="VC0467-like"/>
    <property type="match status" value="1"/>
</dbReference>
<proteinExistence type="predicted"/>
<evidence type="ECO:0000256" key="4">
    <source>
        <dbReference type="ARBA" id="ARBA00022723"/>
    </source>
</evidence>
<evidence type="ECO:0000259" key="13">
    <source>
        <dbReference type="PROSITE" id="PS51292"/>
    </source>
</evidence>
<dbReference type="Pfam" id="PF12906">
    <property type="entry name" value="RINGv"/>
    <property type="match status" value="1"/>
</dbReference>
<evidence type="ECO:0000256" key="10">
    <source>
        <dbReference type="PROSITE-ProRule" id="PRU00175"/>
    </source>
</evidence>
<sequence length="406" mass="44013">MKRKGRRPFSVVEGNPFGSTEDVSSMSDGKYTCRICFEESENASQLISPCQCKGTHKYVHAKCLRRWQDTVQRRVQWKDKLDDRAYRCGVCRELYSMPPRMLHGRLHVMGSLKALAMTALIALLALGVSGGPPWPHIAIVVLLIVGARGHSMLCVFAIAMACILATLHAKGLRVVMRVDTMGRLGLAVIRHGAPVEGIHSGVLLAASDDLERSIFRRSVVLLYEHGNRSGAKGVILSQPLGPTDPRFEPAAAPGGLPALSHFLGGPVGMPGEGPLQEVAVIHTLAEVPGSRALLQHNGTQEDASELYEGGSLADVVAAASAAAPQQPQPGRWGPGRALRPAEQQTTPRVHVYHGICAWAEGQLEGELRSGSWGYTNADIDDVLEVPPEQLWGRLINQPGRLHWLRH</sequence>
<keyword evidence="4" id="KW-0479">Metal-binding</keyword>
<keyword evidence="6" id="KW-0833">Ubl conjugation pathway</keyword>
<dbReference type="InterPro" id="IPR003774">
    <property type="entry name" value="AlgH-like"/>
</dbReference>
<comment type="caution">
    <text evidence="14">The sequence shown here is derived from an EMBL/GenBank/DDBJ whole genome shotgun (WGS) entry which is preliminary data.</text>
</comment>
<feature type="transmembrane region" description="Helical" evidence="11">
    <location>
        <begin position="134"/>
        <end position="167"/>
    </location>
</feature>
<evidence type="ECO:0000259" key="12">
    <source>
        <dbReference type="PROSITE" id="PS50089"/>
    </source>
</evidence>
<feature type="domain" description="RING-type" evidence="12">
    <location>
        <begin position="33"/>
        <end position="92"/>
    </location>
</feature>
<dbReference type="CDD" id="cd16495">
    <property type="entry name" value="RING_CH-C4HC3_MARCH"/>
    <property type="match status" value="1"/>
</dbReference>
<keyword evidence="5 10" id="KW-0863">Zinc-finger</keyword>
<keyword evidence="8 11" id="KW-1133">Transmembrane helix</keyword>
<keyword evidence="3 11" id="KW-0812">Transmembrane</keyword>
<evidence type="ECO:0000256" key="5">
    <source>
        <dbReference type="ARBA" id="ARBA00022771"/>
    </source>
</evidence>